<evidence type="ECO:0000256" key="4">
    <source>
        <dbReference type="SAM" id="MobiDB-lite"/>
    </source>
</evidence>
<dbReference type="Gene3D" id="1.10.10.60">
    <property type="entry name" value="Homeodomain-like"/>
    <property type="match status" value="2"/>
</dbReference>
<comment type="caution">
    <text evidence="6">The sequence shown here is derived from an EMBL/GenBank/DDBJ whole genome shotgun (WGS) entry which is preliminary data.</text>
</comment>
<dbReference type="InterPro" id="IPR050204">
    <property type="entry name" value="AraC_XylS_family_regulators"/>
</dbReference>
<dbReference type="GO" id="GO:0043565">
    <property type="term" value="F:sequence-specific DNA binding"/>
    <property type="evidence" value="ECO:0007669"/>
    <property type="project" value="InterPro"/>
</dbReference>
<keyword evidence="3" id="KW-0804">Transcription</keyword>
<dbReference type="Proteomes" id="UP000597886">
    <property type="component" value="Unassembled WGS sequence"/>
</dbReference>
<dbReference type="PANTHER" id="PTHR46796:SF12">
    <property type="entry name" value="HTH-TYPE DNA-BINDING TRANSCRIPTIONAL ACTIVATOR EUTR"/>
    <property type="match status" value="1"/>
</dbReference>
<reference evidence="6" key="1">
    <citation type="submission" date="2019-12" db="EMBL/GenBank/DDBJ databases">
        <title>Ruegeria JWLKs population differentiation of coral mucus and skeleton niches.</title>
        <authorList>
            <person name="Luo D."/>
        </authorList>
    </citation>
    <scope>NUCLEOTIDE SEQUENCE</scope>
    <source>
        <strain evidence="6">HKCCD6181</strain>
    </source>
</reference>
<dbReference type="PANTHER" id="PTHR46796">
    <property type="entry name" value="HTH-TYPE TRANSCRIPTIONAL ACTIVATOR RHAS-RELATED"/>
    <property type="match status" value="1"/>
</dbReference>
<dbReference type="RefSeq" id="WP_171330854.1">
    <property type="nucleotide sequence ID" value="NZ_WVRA01000005.1"/>
</dbReference>
<dbReference type="InterPro" id="IPR009057">
    <property type="entry name" value="Homeodomain-like_sf"/>
</dbReference>
<evidence type="ECO:0000256" key="3">
    <source>
        <dbReference type="ARBA" id="ARBA00023163"/>
    </source>
</evidence>
<dbReference type="PROSITE" id="PS01124">
    <property type="entry name" value="HTH_ARAC_FAMILY_2"/>
    <property type="match status" value="1"/>
</dbReference>
<dbReference type="GO" id="GO:0003700">
    <property type="term" value="F:DNA-binding transcription factor activity"/>
    <property type="evidence" value="ECO:0007669"/>
    <property type="project" value="InterPro"/>
</dbReference>
<protein>
    <submittedName>
        <fullName evidence="6">Helix-turn-helix domain-containing protein</fullName>
    </submittedName>
</protein>
<proteinExistence type="predicted"/>
<dbReference type="SUPFAM" id="SSF52317">
    <property type="entry name" value="Class I glutamine amidotransferase-like"/>
    <property type="match status" value="1"/>
</dbReference>
<dbReference type="Pfam" id="PF01965">
    <property type="entry name" value="DJ-1_PfpI"/>
    <property type="match status" value="1"/>
</dbReference>
<dbReference type="SUPFAM" id="SSF46689">
    <property type="entry name" value="Homeodomain-like"/>
    <property type="match status" value="2"/>
</dbReference>
<dbReference type="InterPro" id="IPR018060">
    <property type="entry name" value="HTH_AraC"/>
</dbReference>
<dbReference type="InterPro" id="IPR020449">
    <property type="entry name" value="Tscrpt_reg_AraC-type_HTH"/>
</dbReference>
<dbReference type="InterPro" id="IPR002818">
    <property type="entry name" value="DJ-1/PfpI"/>
</dbReference>
<dbReference type="Gene3D" id="3.40.50.880">
    <property type="match status" value="1"/>
</dbReference>
<accession>A0AA90YUD3</accession>
<sequence length="343" mass="38263">MTHFTFLCLEDFPLAALSMAIDPLRVANEISRSDGLGWTVVSEDGQQVMSSSRLSINPDKALSEVEETDVVLVFAGASARLKDRKASGRALRWLLSRGARIGSVSGSLFALAEEKFFDGYSCSAHFCYTAALKEQFDRVNLCDTLYTIDRNRMSFAGTSAVFEFMLGVISDEVSDAVAVETACWFQYATLRDADTLQVLPGYSKNQTRNALPRPVRRAIELFANNIENKISIEQVSQRVGMSIRQLERHFKKETGISPGGYYRRLRLDAARQKLLYTDQPLQEIALSVGYDSASSFSSNYRREFGLPPTQERKDRSRGARHAALSFGHRPSQGPGHLDQHVVN</sequence>
<feature type="domain" description="HTH araC/xylS-type" evidence="5">
    <location>
        <begin position="216"/>
        <end position="314"/>
    </location>
</feature>
<dbReference type="InterPro" id="IPR029062">
    <property type="entry name" value="Class_I_gatase-like"/>
</dbReference>
<dbReference type="InterPro" id="IPR018062">
    <property type="entry name" value="HTH_AraC-typ_CS"/>
</dbReference>
<dbReference type="Pfam" id="PF12833">
    <property type="entry name" value="HTH_18"/>
    <property type="match status" value="1"/>
</dbReference>
<dbReference type="CDD" id="cd03136">
    <property type="entry name" value="GATase1_AraC_ArgR_like"/>
    <property type="match status" value="1"/>
</dbReference>
<dbReference type="SMART" id="SM00342">
    <property type="entry name" value="HTH_ARAC"/>
    <property type="match status" value="1"/>
</dbReference>
<dbReference type="EMBL" id="WVRA01000005">
    <property type="protein sequence ID" value="NOE19358.1"/>
    <property type="molecule type" value="Genomic_DNA"/>
</dbReference>
<dbReference type="PROSITE" id="PS00041">
    <property type="entry name" value="HTH_ARAC_FAMILY_1"/>
    <property type="match status" value="1"/>
</dbReference>
<evidence type="ECO:0000256" key="2">
    <source>
        <dbReference type="ARBA" id="ARBA00023125"/>
    </source>
</evidence>
<keyword evidence="2" id="KW-0238">DNA-binding</keyword>
<name>A0AA90YUD3_9RHOB</name>
<evidence type="ECO:0000259" key="5">
    <source>
        <dbReference type="PROSITE" id="PS01124"/>
    </source>
</evidence>
<evidence type="ECO:0000256" key="1">
    <source>
        <dbReference type="ARBA" id="ARBA00023015"/>
    </source>
</evidence>
<evidence type="ECO:0000313" key="6">
    <source>
        <dbReference type="EMBL" id="NOE19358.1"/>
    </source>
</evidence>
<dbReference type="AlphaFoldDB" id="A0AA90YUD3"/>
<organism evidence="6 7">
    <name type="scientific">Ruegeria atlantica</name>
    <dbReference type="NCBI Taxonomy" id="81569"/>
    <lineage>
        <taxon>Bacteria</taxon>
        <taxon>Pseudomonadati</taxon>
        <taxon>Pseudomonadota</taxon>
        <taxon>Alphaproteobacteria</taxon>
        <taxon>Rhodobacterales</taxon>
        <taxon>Roseobacteraceae</taxon>
        <taxon>Ruegeria</taxon>
    </lineage>
</organism>
<evidence type="ECO:0000313" key="7">
    <source>
        <dbReference type="Proteomes" id="UP000597886"/>
    </source>
</evidence>
<feature type="compositionally biased region" description="Basic and acidic residues" evidence="4">
    <location>
        <begin position="300"/>
        <end position="317"/>
    </location>
</feature>
<dbReference type="PRINTS" id="PR00032">
    <property type="entry name" value="HTHARAC"/>
</dbReference>
<gene>
    <name evidence="6" type="ORF">GS634_14610</name>
</gene>
<feature type="region of interest" description="Disordered" evidence="4">
    <location>
        <begin position="299"/>
        <end position="343"/>
    </location>
</feature>
<keyword evidence="1" id="KW-0805">Transcription regulation</keyword>